<dbReference type="AlphaFoldDB" id="A0A024S352"/>
<accession>A0A024S352</accession>
<dbReference type="KEGG" id="trr:M419DRAFT_124365"/>
<evidence type="ECO:0000313" key="2">
    <source>
        <dbReference type="Proteomes" id="UP000024376"/>
    </source>
</evidence>
<gene>
    <name evidence="1" type="ORF">M419DRAFT_124365</name>
</gene>
<dbReference type="Proteomes" id="UP000024376">
    <property type="component" value="Unassembled WGS sequence"/>
</dbReference>
<proteinExistence type="predicted"/>
<protein>
    <submittedName>
        <fullName evidence="1">Uncharacterized protein</fullName>
    </submittedName>
</protein>
<name>A0A024S352_HYPJR</name>
<dbReference type="EMBL" id="KI911156">
    <property type="protein sequence ID" value="ETR99497.1"/>
    <property type="molecule type" value="Genomic_DNA"/>
</dbReference>
<evidence type="ECO:0000313" key="1">
    <source>
        <dbReference type="EMBL" id="ETR99497.1"/>
    </source>
</evidence>
<organism evidence="1 2">
    <name type="scientific">Hypocrea jecorina (strain ATCC 56765 / BCRC 32924 / NRRL 11460 / Rut C-30)</name>
    <name type="common">Trichoderma reesei</name>
    <dbReference type="NCBI Taxonomy" id="1344414"/>
    <lineage>
        <taxon>Eukaryota</taxon>
        <taxon>Fungi</taxon>
        <taxon>Dikarya</taxon>
        <taxon>Ascomycota</taxon>
        <taxon>Pezizomycotina</taxon>
        <taxon>Sordariomycetes</taxon>
        <taxon>Hypocreomycetidae</taxon>
        <taxon>Hypocreales</taxon>
        <taxon>Hypocreaceae</taxon>
        <taxon>Trichoderma</taxon>
    </lineage>
</organism>
<sequence length="73" mass="7664">MDTPSGLPPSLHGEKGTVALLSLCRSSTVDLRPPLRVNEGSRANGVIQLPTEALRPGSVSETVERSVPKASRS</sequence>
<reference evidence="2" key="1">
    <citation type="journal article" date="2013" name="Ind. Biotechnol.">
        <title>Comparative genomics analysis of Trichoderma reesei strains.</title>
        <authorList>
            <person name="Koike H."/>
            <person name="Aerts A."/>
            <person name="LaButti K."/>
            <person name="Grigoriev I.V."/>
            <person name="Baker S.E."/>
        </authorList>
    </citation>
    <scope>NUCLEOTIDE SEQUENCE [LARGE SCALE GENOMIC DNA]</scope>
    <source>
        <strain evidence="2">ATCC 56765 / BCRC 32924 / NRRL 11460 / Rut C-30</strain>
    </source>
</reference>
<dbReference type="HOGENOM" id="CLU_2706575_0_0_1"/>